<feature type="domain" description="UspA" evidence="3">
    <location>
        <begin position="8"/>
        <end position="149"/>
    </location>
</feature>
<dbReference type="PANTHER" id="PTHR46268:SF6">
    <property type="entry name" value="UNIVERSAL STRESS PROTEIN UP12"/>
    <property type="match status" value="1"/>
</dbReference>
<keyword evidence="2" id="KW-0963">Cytoplasm</keyword>
<gene>
    <name evidence="4" type="ORF">DY78_GL003070</name>
</gene>
<dbReference type="PIRSF" id="PIRSF006276">
    <property type="entry name" value="UspA"/>
    <property type="match status" value="1"/>
</dbReference>
<organism evidence="4 5">
    <name type="scientific">Lactiplantibacillus fabifermentans DSM 21115</name>
    <dbReference type="NCBI Taxonomy" id="1413187"/>
    <lineage>
        <taxon>Bacteria</taxon>
        <taxon>Bacillati</taxon>
        <taxon>Bacillota</taxon>
        <taxon>Bacilli</taxon>
        <taxon>Lactobacillales</taxon>
        <taxon>Lactobacillaceae</taxon>
        <taxon>Lactiplantibacillus</taxon>
    </lineage>
</organism>
<proteinExistence type="inferred from homology"/>
<dbReference type="SUPFAM" id="SSF52402">
    <property type="entry name" value="Adenine nucleotide alpha hydrolases-like"/>
    <property type="match status" value="1"/>
</dbReference>
<keyword evidence="5" id="KW-1185">Reference proteome</keyword>
<dbReference type="GO" id="GO:0005737">
    <property type="term" value="C:cytoplasm"/>
    <property type="evidence" value="ECO:0007669"/>
    <property type="project" value="UniProtKB-SubCell"/>
</dbReference>
<evidence type="ECO:0000313" key="5">
    <source>
        <dbReference type="Proteomes" id="UP000050920"/>
    </source>
</evidence>
<evidence type="ECO:0000256" key="2">
    <source>
        <dbReference type="PIRNR" id="PIRNR006276"/>
    </source>
</evidence>
<dbReference type="AlphaFoldDB" id="A0A0R2NPQ5"/>
<dbReference type="EMBL" id="AYGX02000072">
    <property type="protein sequence ID" value="KRO27652.1"/>
    <property type="molecule type" value="Genomic_DNA"/>
</dbReference>
<sequence length="149" mass="16313">MTMMPSNYQHVLIPVDNSEPAEVAFNEAVNIAARHQAKLTILYVVDDRAYHTPAMDPLLTELLDAEATHAAAAMRDRRTFVETTTVPALQTEVAYGDPKRTIIDYASQHPEIDLIVLGATGKDSPHRVAVGSTTSYVVDQAPCNVIVIR</sequence>
<comment type="subcellular location">
    <subcellularLocation>
        <location evidence="2">Cytoplasm</location>
    </subcellularLocation>
</comment>
<evidence type="ECO:0000256" key="1">
    <source>
        <dbReference type="ARBA" id="ARBA00008791"/>
    </source>
</evidence>
<dbReference type="Pfam" id="PF00582">
    <property type="entry name" value="Usp"/>
    <property type="match status" value="1"/>
</dbReference>
<accession>A0A0R2NPQ5</accession>
<protein>
    <recommendedName>
        <fullName evidence="2">Universal stress protein</fullName>
    </recommendedName>
</protein>
<evidence type="ECO:0000259" key="3">
    <source>
        <dbReference type="Pfam" id="PF00582"/>
    </source>
</evidence>
<reference evidence="4 5" key="1">
    <citation type="journal article" date="2015" name="Genome Announc.">
        <title>Expanding the biotechnology potential of lactobacilli through comparative genomics of 213 strains and associated genera.</title>
        <authorList>
            <person name="Sun Z."/>
            <person name="Harris H.M."/>
            <person name="McCann A."/>
            <person name="Guo C."/>
            <person name="Argimon S."/>
            <person name="Zhang W."/>
            <person name="Yang X."/>
            <person name="Jeffery I.B."/>
            <person name="Cooney J.C."/>
            <person name="Kagawa T.F."/>
            <person name="Liu W."/>
            <person name="Song Y."/>
            <person name="Salvetti E."/>
            <person name="Wrobel A."/>
            <person name="Rasinkangas P."/>
            <person name="Parkhill J."/>
            <person name="Rea M.C."/>
            <person name="O'Sullivan O."/>
            <person name="Ritari J."/>
            <person name="Douillard F.P."/>
            <person name="Paul Ross R."/>
            <person name="Yang R."/>
            <person name="Briner A.E."/>
            <person name="Felis G.E."/>
            <person name="de Vos W.M."/>
            <person name="Barrangou R."/>
            <person name="Klaenhammer T.R."/>
            <person name="Caufield P.W."/>
            <person name="Cui Y."/>
            <person name="Zhang H."/>
            <person name="O'Toole P.W."/>
        </authorList>
    </citation>
    <scope>NUCLEOTIDE SEQUENCE [LARGE SCALE GENOMIC DNA]</scope>
    <source>
        <strain evidence="4 5">DSM 21115</strain>
    </source>
</reference>
<evidence type="ECO:0000313" key="4">
    <source>
        <dbReference type="EMBL" id="KRO27652.1"/>
    </source>
</evidence>
<dbReference type="Proteomes" id="UP000050920">
    <property type="component" value="Unassembled WGS sequence"/>
</dbReference>
<dbReference type="InterPro" id="IPR014729">
    <property type="entry name" value="Rossmann-like_a/b/a_fold"/>
</dbReference>
<comment type="similarity">
    <text evidence="1 2">Belongs to the universal stress protein A family.</text>
</comment>
<dbReference type="InterPro" id="IPR006015">
    <property type="entry name" value="Universal_stress_UspA"/>
</dbReference>
<dbReference type="CDD" id="cd00293">
    <property type="entry name" value="USP-like"/>
    <property type="match status" value="1"/>
</dbReference>
<dbReference type="InterPro" id="IPR006016">
    <property type="entry name" value="UspA"/>
</dbReference>
<name>A0A0R2NPQ5_9LACO</name>
<dbReference type="PRINTS" id="PR01438">
    <property type="entry name" value="UNVRSLSTRESS"/>
</dbReference>
<dbReference type="Gene3D" id="3.40.50.620">
    <property type="entry name" value="HUPs"/>
    <property type="match status" value="1"/>
</dbReference>
<comment type="caution">
    <text evidence="4">The sequence shown here is derived from an EMBL/GenBank/DDBJ whole genome shotgun (WGS) entry which is preliminary data.</text>
</comment>
<dbReference type="PANTHER" id="PTHR46268">
    <property type="entry name" value="STRESS RESPONSE PROTEIN NHAX"/>
    <property type="match status" value="1"/>
</dbReference>